<dbReference type="Pfam" id="PF00501">
    <property type="entry name" value="AMP-binding"/>
    <property type="match status" value="3"/>
</dbReference>
<dbReference type="FunFam" id="3.30.300.30:FF:000015">
    <property type="entry name" value="Nonribosomal peptide synthase SidD"/>
    <property type="match status" value="3"/>
</dbReference>
<dbReference type="InterPro" id="IPR023213">
    <property type="entry name" value="CAT-like_dom_sf"/>
</dbReference>
<dbReference type="Pfam" id="PF07993">
    <property type="entry name" value="NAD_binding_4"/>
    <property type="match status" value="1"/>
</dbReference>
<dbReference type="Gene3D" id="3.30.300.30">
    <property type="match status" value="3"/>
</dbReference>
<dbReference type="FunFam" id="3.30.559.30:FF:000003">
    <property type="entry name" value="Nonribosomal peptide synthase SidD"/>
    <property type="match status" value="1"/>
</dbReference>
<dbReference type="CDD" id="cd19545">
    <property type="entry name" value="FUM14_C_NRPS-like"/>
    <property type="match status" value="1"/>
</dbReference>
<evidence type="ECO:0000313" key="7">
    <source>
        <dbReference type="EMBL" id="KGQ03976.1"/>
    </source>
</evidence>
<comment type="similarity">
    <text evidence="4">Belongs to the NRP synthetase family.</text>
</comment>
<dbReference type="SUPFAM" id="SSF51735">
    <property type="entry name" value="NAD(P)-binding Rossmann-fold domains"/>
    <property type="match status" value="1"/>
</dbReference>
<dbReference type="GO" id="GO:0043041">
    <property type="term" value="P:amino acid activation for nonribosomal peptide biosynthetic process"/>
    <property type="evidence" value="ECO:0007669"/>
    <property type="project" value="TreeGrafter"/>
</dbReference>
<evidence type="ECO:0000259" key="6">
    <source>
        <dbReference type="PROSITE" id="PS50075"/>
    </source>
</evidence>
<dbReference type="CDD" id="cd19542">
    <property type="entry name" value="CT_NRPS-like"/>
    <property type="match status" value="1"/>
</dbReference>
<dbReference type="CDD" id="cd19534">
    <property type="entry name" value="E_NRPS"/>
    <property type="match status" value="1"/>
</dbReference>
<name>A0A0A2V7W7_BEABA</name>
<dbReference type="GO" id="GO:0031177">
    <property type="term" value="F:phosphopantetheine binding"/>
    <property type="evidence" value="ECO:0007669"/>
    <property type="project" value="InterPro"/>
</dbReference>
<feature type="domain" description="Carrier" evidence="6">
    <location>
        <begin position="826"/>
        <end position="900"/>
    </location>
</feature>
<feature type="region of interest" description="Disordered" evidence="5">
    <location>
        <begin position="3724"/>
        <end position="3743"/>
    </location>
</feature>
<dbReference type="PROSITE" id="PS00012">
    <property type="entry name" value="PHOSPHOPANTETHEINE"/>
    <property type="match status" value="2"/>
</dbReference>
<evidence type="ECO:0000313" key="8">
    <source>
        <dbReference type="Proteomes" id="UP000030106"/>
    </source>
</evidence>
<dbReference type="InterPro" id="IPR010071">
    <property type="entry name" value="AA_adenyl_dom"/>
</dbReference>
<dbReference type="InterPro" id="IPR013120">
    <property type="entry name" value="FAR_NAD-bd"/>
</dbReference>
<dbReference type="InterPro" id="IPR042099">
    <property type="entry name" value="ANL_N_sf"/>
</dbReference>
<dbReference type="Gene3D" id="3.30.559.30">
    <property type="entry name" value="Nonribosomal peptide synthetase, condensation domain"/>
    <property type="match status" value="3"/>
</dbReference>
<dbReference type="InterPro" id="IPR009081">
    <property type="entry name" value="PP-bd_ACP"/>
</dbReference>
<dbReference type="SUPFAM" id="SSF47336">
    <property type="entry name" value="ACP-like"/>
    <property type="match status" value="3"/>
</dbReference>
<dbReference type="GO" id="GO:0044550">
    <property type="term" value="P:secondary metabolite biosynthetic process"/>
    <property type="evidence" value="ECO:0007669"/>
    <property type="project" value="TreeGrafter"/>
</dbReference>
<organism evidence="7 8">
    <name type="scientific">Beauveria bassiana D1-5</name>
    <dbReference type="NCBI Taxonomy" id="1245745"/>
    <lineage>
        <taxon>Eukaryota</taxon>
        <taxon>Fungi</taxon>
        <taxon>Dikarya</taxon>
        <taxon>Ascomycota</taxon>
        <taxon>Pezizomycotina</taxon>
        <taxon>Sordariomycetes</taxon>
        <taxon>Hypocreomycetidae</taxon>
        <taxon>Hypocreales</taxon>
        <taxon>Cordycipitaceae</taxon>
        <taxon>Beauveria</taxon>
    </lineage>
</organism>
<accession>A0A0A2V7W7</accession>
<dbReference type="SMART" id="SM00823">
    <property type="entry name" value="PKS_PP"/>
    <property type="match status" value="2"/>
</dbReference>
<dbReference type="GO" id="GO:0005737">
    <property type="term" value="C:cytoplasm"/>
    <property type="evidence" value="ECO:0007669"/>
    <property type="project" value="TreeGrafter"/>
</dbReference>
<dbReference type="InterPro" id="IPR000873">
    <property type="entry name" value="AMP-dep_synth/lig_dom"/>
</dbReference>
<dbReference type="Gene3D" id="3.40.50.12780">
    <property type="entry name" value="N-terminal domain of ligase-like"/>
    <property type="match status" value="3"/>
</dbReference>
<dbReference type="EMBL" id="ANFO01001132">
    <property type="protein sequence ID" value="KGQ03976.1"/>
    <property type="molecule type" value="Genomic_DNA"/>
</dbReference>
<dbReference type="InterPro" id="IPR006162">
    <property type="entry name" value="Ppantetheine_attach_site"/>
</dbReference>
<dbReference type="Gene3D" id="1.10.1200.10">
    <property type="entry name" value="ACP-like"/>
    <property type="match status" value="3"/>
</dbReference>
<sequence length="4674" mass="513866">MLQTSVSSHFQLQVEQLDPDLACEPERLDLLLQRAWAITVSAFSYTKNVEFLYIACPKDDIEIAQKIQFIVDTDLPVSELQPRALPNGGSAHSLLHCENISILRKHTSAFSVENFYPSGSISSSSGDLVASSEDGSSSAAISPVLPGLSRTSSPDSSWFQSTSTLVFKNDELDKDAMSSQVSCADPFVEYHEVGATAIFEGLHGLLLKFKMPNSPVVQNSSILATFEAVIHQVLVSPEIKVGELDLCSAGDVAQLRGWSALDGQFDGPREGLLECIRHHAMRQPGSPAAESWDGTISYSELEDLSSKLAAHLMSVGFRVNAETPCYVPLLFEKSYKTVVSVIAVVKTGCAFVLLDPSQPLSRLRSVCDELNPRIIICSGGLEDAAAALAPMMVSLDGDIREAAWAKTTLEAPSQSIEASDRALYAVFTSGSTGRPKGITINHDAFLSCAQAYIKTVGMDKSTRTLQFASYAFDVSISDMLNSLLVGGCLCIPSDIERMQDVAKCIRRLKPNWADLTPSLLRHLSLEGLHTIKTVIVSGEALPRDVVESWANQIRLINVYGPAECSVQSTLCMNVSPDRPSNIGKAIVGATWIVDPSNHERLSPIGAIGELLIEGPHLGRGYLNEPVKTQKAFICAPKWLEDIRRVGDDGLDQNRHRLYCTGDLVQYEADGSLRYVGRKDTQIKLRGQRLELEEVQHHLRKTLDACTDVVAEMVAISHGQSITNTLVAFLAHDQEMHATPSTESLLRTPSVDVTNEVARALEKLQAAVPEYMVPSLFLSITHLPLTASGKIDRRRLREEVSRLSREEMREYMVVAADATADGNAEPSGSSTAVDTISEIFAAMLNVDSVSSSDDFFALGGDSISAMRIVSRCRQEGLVLETGDILRHRTVGKIATVAKPTAAVPSTTAEDLSAMEGDVLFDLSPIQRMFFADVPSGDNYFNQSFFVEMTRDIDLEQVFDASKALVQRHPMLRARFTCSADGVWRQRISNDIEASFVCQELKLNKRQDVTEAMNTVQKGFDLKKGPIFSLSLIRISGEACPFLFINTHHAVMDLVSYRIVLEDLEEHLRAGSLALQEAAISFQSWCRAQADWSRRQLEPEVVLPRCPRINATMTNQFWAIGHDTNTYGNAHCVPLFIDEHLTKQILTRANDAFRTEPVELLNTALLHSFLAVFAERHPPTIFNEGHGREPWDASIDLSRTVGWFTTIWPIPVDFDHEHKGNVVDLVRRVKDARRQVPGKGLPYFSSRYLNENGIKAFQDDQMEIVFNFHGKFQQFERNDGLFRQVTWDYEPSSDYGPQTVLPGIFEITCAIIHGRLKFEFIYGKHLAHQERILQWMQQCQKSLELIGEELCQPSAIAPTLVDLPGMGWGYDDLDELGIALNHVNLSLSDVEAVYPCLPMQDGILLSRSRQSALYQTGSILEFRHRHGRRVSIGALCRAWQQVVSRHAVLRTVMMPESSSKRSFNNVVLKAGALPLALTTTPFQSFDQEVVERESVLAYCLKYRRGLATATCSPYQITLLFTRDARSVFCDVTFNHAIMDGWSSTVVVNDWVKAYESGLSDDSMTTYGDYVSFALERTSGLDYWREYMAQAECCLFPTLIDHDTAPSASDDVYRVDVKIDYSGDTLREFCQTHAVTIASLYHVAWALLLRAYTGRDDVSFGFLTSGRDLPVAEIERAVGLFANLLPCRVKMADTLSMLSLLHVAQSDLAAAMSHQHTSLMDIQAALGLNGDALFNTVVSLQYQDSTEMNSHSSVLIVEELEELDPTEYDLALSVFLKDNSHKAYISYRTAAVSPWRAKHVADSLTQIISQIVASPWKTAQEISCLGDWQHATLHNFNRIAPIAVDACVHSMIQQQTQNNPYAPAVNAWDGCLSYRQLDEKSSAVAKHVNAMGYGVGDWIAIYLERCVWVPVAMLGVMKSGAAFVLLEPSLPDARLQKICDETNAAAILTSMSLGKKAQRMHNRCIEIDSKKTKMQDSGYDTVLLPQPGPSDPIYAIFTSGSTGNPKGVVIEHGCFASSAFAHGAAAGYTAEARVLQFSSYAFDACMPEILTTLVSGGCVCIPSEHDRWNDLPGAVARLAVNHVFTTPSMLRRLDPCSFPGVKTILVGGEPLSAQDIQHWFDAARVIQIYGPTECSAYAAAIEQRNASSDVRNIGTLLGGRAWIVDQQNPQVLAPIGAIGELVIEGPIVGRGYLNNPKETAKAFISPPQWRDAFPCPPQRHLYRTGDVAQYTKSGSIRILGRKDTQVKLRGQRIELGEIQHALYDALPGFPHMFVEMLKFQDDHFPAMLVALVGKEGDDSNTTLSSSDPIPASLSMNASQQALYDEAKLKLSRHLPHYMVPSLFFTIHKLPRTAGGKADRKLLRAEAMKLAEQHHRQCPSKPTVAVAQTPQEKLMLALVGEALSRAPDSLRMSDNFFQIGGDSLRAMKLAQLARSRDLALTVQDIFRAPQLSTIAALVPRADTNHDDQKGNVNHVQPTATLTCPAFSLLDRESANNAIRVAIEKLGVDFIDIQDIYPCTPLQQGMIFSTMRKDNAYVAQNTFSLAKDCDLAKLEAAWTQVYEANAILRTRIIQTDAGTVQVVLRDQFQLSSGDSLDEYLCDDQCRAMGLNEPLLRVAIIPSKAQESARDDSTTAHLVVTIHHALYDGWSEALILDQLEAAYSGQTLPLRQYAPFVKHIQDQAHLAEQFWSNETAATDTLAAIWPPTPSLHYQPSPTSVSHCFMDFTAGHTCSAFTLASQLRLAWAMVLHHFTCSETVLFGVITNGRSATMPGIEDVTGPTLATLPCKINLKSSMTVEEILSSIQETCSRSIPYEQFGLQNIQKLNNEACHDCNFQSLLVVQPKPDSSTSKLLRLTQPVRHVASTNTFDTYPLTLQCTLLDTGVQVEAAFDAEIITEARMQRVLHHFQFIFDEISHDILRPVAEISSITSRDATILAQWYTEQLNNEPQESAAVHQLIARHCQSKPTAAAIYAYDGHFSYSDVDYLSSALATQLILEGVEAESIVPVCIEKSKWIVVAMLAVIKAGAAFVLLDPSTQPMQRMQLIANQVQAKLILTSESLLSTAEKISSGKLVLASNSAQLISPDSPRVTCLPETTNKAILYVIFTSGSTGAPKGVVIEHHGYVAGALARQKVTGLDAASRVLQFSSCTFDTFITDILDTLIAGGCVCMPSDTARSTNLGPTAAAMGVTYADLVPSVARLLSAKDIPSLRTLCLSGEPVTASDVAYWSGKVRLCNLYGPAECSAVATGHAFSSTRQEPCNIGRGLGGRCWVVNPADVDRLVPIGAVGELVLEGDIVGRGYLRPMAAPCNFLDVEPAWRGRFPGGADKVRMYKTGDLVQYQEDGALLFVGRKDNQVKLHGQRLELGDVEHHLRHAFPTALDAIATITPAPSERLVAFIVTGEATTPQGISYPTSTTDSPIQEIHITSTPEFRTNISSAEAVLRSSLPSYMVPTAYLPLPHPPRTPSGKIDRKRLQHLATSSILRDGLSAFTAPRSNHSVSTDAEQKLQAIWAQVLGVEPATIGADDGFLALGGDSISAMKVASLATKSGLLLSIPKLFKNESLRSLTAATESHEARAGIIWDDETTILETMEAAPISTTPLSNPSTIEVILTGATGILGKQVLQQLLASPSIARIHCIAVRHPKTIPSHPKLTIYTGDLSHPSLSLSTADEAVLSQHCRSIIHCGALVSFAQPYSTMRAVNVTSTKVLASLALRNNMAFHYISTAGVGQHDESDAPLEEASAAGNAPPVDGQDGYTATKWVSEVFLEKAHTEFGLDVTIHRPSNILCVGDPGKDLVNNILVYSRHMGAVPRLDTWSGYFDLIQGHTIASNIVNSVLTTLDEPAVVGRRSMGVRYVHESGETIFPVADLGAHLAQDNHEPLQAIPMQDWVERARREGMETIVGDFLSPIFAMPLASLLISRDMPSGALLFVLRSVPSSLVKALLDMVTQPAPVDRSLTVHREATLRQLAEHTARLLEEALETPRPDERAYADLLAASVRRVADRTCWVLRSAIHPSEQTRILAAATPWLHEIRVRLEERARSRTDADNGTTTRTVITEWVFDDAELTRLVLHADRICAETVAIDDARRAQNPAKAPPILYEDKLEDLRDKLMPERCLGPWIKFGSIRQWLDHCDAQHTAHCQLSEQSKTIFAHHPKWLVDTARRCLVEAKPGQRYLALSYVWGPHAAFQTLTSNVEALQRDGALAPSSLLAEKGTEEAGARKRDKVAGLETIARTVADVIEFADRLDEPYLWVDALCIVQDDDAHKQEHLSRMGSIYANAYATIVVAHGAAHHGLCGIQDVTPPMQRARGGVPYTPSYVRRPGSLAAAVRQHMDAMQRSAWNSRAWTFQEQIFSRRLIILSDSEVTWECHCNMWLEGVRAVEAQCARNTAVVAEGFSFHMDPTFRDYEAHVKQYNRRRLSYPEDAMDAFAGILTVLQTTFSGGFVCCLPVMFFDTALLWYNEGMVGERVPKRRRHGAGIAPTWAWAAYDGNIAFPDFSAAKEGVRPLVRWKYCRGDVKQWSPVLSLEKQQPEKKFPTAADLQALMASMSLENDGPVSAGEPAFPEGTGIMHHHLLHARPERAVFNVLEYYGDEGVPLVGASGECVGVLTPCKKLGSHAVDAKTVISCELVAISESYINNMETYNVLWIEKKGGVYVRKGVGRILKSDWMSQAPQLMDLLLT</sequence>
<dbReference type="HOGENOM" id="CLU_000022_60_0_1"/>
<dbReference type="FunFam" id="3.30.559.30:FF:000002">
    <property type="entry name" value="Nonribosomal peptide synthase Pes1"/>
    <property type="match status" value="1"/>
</dbReference>
<dbReference type="Pfam" id="PF00550">
    <property type="entry name" value="PP-binding"/>
    <property type="match status" value="3"/>
</dbReference>
<dbReference type="PROSITE" id="PS50075">
    <property type="entry name" value="CARRIER"/>
    <property type="match status" value="3"/>
</dbReference>
<dbReference type="PANTHER" id="PTHR45527:SF16">
    <property type="entry name" value="NONRIBOSOMAL PEPTIDE SYNTHASE ATNA-RELATED"/>
    <property type="match status" value="1"/>
</dbReference>
<dbReference type="PANTHER" id="PTHR45527">
    <property type="entry name" value="NONRIBOSOMAL PEPTIDE SYNTHETASE"/>
    <property type="match status" value="1"/>
</dbReference>
<dbReference type="OrthoDB" id="416786at2759"/>
<dbReference type="Pfam" id="PF06985">
    <property type="entry name" value="HET"/>
    <property type="match status" value="1"/>
</dbReference>
<dbReference type="InterPro" id="IPR020806">
    <property type="entry name" value="PKS_PP-bd"/>
</dbReference>
<dbReference type="GO" id="GO:0016874">
    <property type="term" value="F:ligase activity"/>
    <property type="evidence" value="ECO:0007669"/>
    <property type="project" value="UniProtKB-KW"/>
</dbReference>
<feature type="domain" description="Carrier" evidence="6">
    <location>
        <begin position="3492"/>
        <end position="3568"/>
    </location>
</feature>
<evidence type="ECO:0000256" key="2">
    <source>
        <dbReference type="ARBA" id="ARBA00022553"/>
    </source>
</evidence>
<dbReference type="FunFam" id="3.40.50.12780:FF:000014">
    <property type="entry name" value="Nonribosomal peptide synthetase 1"/>
    <property type="match status" value="2"/>
</dbReference>
<dbReference type="InterPro" id="IPR045851">
    <property type="entry name" value="AMP-bd_C_sf"/>
</dbReference>
<dbReference type="InterPro" id="IPR001242">
    <property type="entry name" value="Condensation_dom"/>
</dbReference>
<reference evidence="7 8" key="1">
    <citation type="submission" date="2012-10" db="EMBL/GenBank/DDBJ databases">
        <title>Genome sequencing and analysis of entomopathogenic fungi Beauveria bassiana D1-5.</title>
        <authorList>
            <person name="Li Q."/>
            <person name="Wang L."/>
            <person name="Zhang Z."/>
            <person name="Wang Q."/>
            <person name="Ren J."/>
            <person name="Wang M."/>
            <person name="Xu W."/>
            <person name="Wang J."/>
            <person name="Lu Y."/>
            <person name="Du Q."/>
            <person name="Sun Z."/>
        </authorList>
    </citation>
    <scope>NUCLEOTIDE SEQUENCE [LARGE SCALE GENOMIC DNA]</scope>
    <source>
        <strain evidence="7 8">D1-5</strain>
    </source>
</reference>
<dbReference type="InterPro" id="IPR010730">
    <property type="entry name" value="HET"/>
</dbReference>
<evidence type="ECO:0000256" key="1">
    <source>
        <dbReference type="ARBA" id="ARBA00022450"/>
    </source>
</evidence>
<dbReference type="PROSITE" id="PS00455">
    <property type="entry name" value="AMP_BINDING"/>
    <property type="match status" value="1"/>
</dbReference>
<keyword evidence="1" id="KW-0596">Phosphopantetheine</keyword>
<dbReference type="NCBIfam" id="TIGR01733">
    <property type="entry name" value="AA-adenyl-dom"/>
    <property type="match status" value="3"/>
</dbReference>
<dbReference type="CDD" id="cd05918">
    <property type="entry name" value="A_NRPS_SidN3_like"/>
    <property type="match status" value="3"/>
</dbReference>
<proteinExistence type="inferred from homology"/>
<evidence type="ECO:0000256" key="3">
    <source>
        <dbReference type="ARBA" id="ARBA00022598"/>
    </source>
</evidence>
<dbReference type="InterPro" id="IPR036736">
    <property type="entry name" value="ACP-like_sf"/>
</dbReference>
<dbReference type="eggNOG" id="KOG1178">
    <property type="taxonomic scope" value="Eukaryota"/>
</dbReference>
<dbReference type="SUPFAM" id="SSF56801">
    <property type="entry name" value="Acetyl-CoA synthetase-like"/>
    <property type="match status" value="3"/>
</dbReference>
<dbReference type="InterPro" id="IPR036291">
    <property type="entry name" value="NAD(P)-bd_dom_sf"/>
</dbReference>
<protein>
    <submittedName>
        <fullName evidence="7">HC-toxin synthetase</fullName>
    </submittedName>
</protein>
<dbReference type="Gene3D" id="3.30.559.10">
    <property type="entry name" value="Chloramphenicol acetyltransferase-like domain"/>
    <property type="match status" value="3"/>
</dbReference>
<dbReference type="SUPFAM" id="SSF52777">
    <property type="entry name" value="CoA-dependent acyltransferases"/>
    <property type="match status" value="6"/>
</dbReference>
<dbReference type="NCBIfam" id="NF003417">
    <property type="entry name" value="PRK04813.1"/>
    <property type="match status" value="3"/>
</dbReference>
<feature type="domain" description="Carrier" evidence="6">
    <location>
        <begin position="2382"/>
        <end position="2461"/>
    </location>
</feature>
<keyword evidence="2" id="KW-0597">Phosphoprotein</keyword>
<dbReference type="STRING" id="1245745.A0A0A2V7W7"/>
<comment type="caution">
    <text evidence="7">The sequence shown here is derived from an EMBL/GenBank/DDBJ whole genome shotgun (WGS) entry which is preliminary data.</text>
</comment>
<dbReference type="Gene3D" id="3.40.50.720">
    <property type="entry name" value="NAD(P)-binding Rossmann-like Domain"/>
    <property type="match status" value="1"/>
</dbReference>
<evidence type="ECO:0000256" key="4">
    <source>
        <dbReference type="ARBA" id="ARBA00029454"/>
    </source>
</evidence>
<evidence type="ECO:0000256" key="5">
    <source>
        <dbReference type="SAM" id="MobiDB-lite"/>
    </source>
</evidence>
<dbReference type="Pfam" id="PF00668">
    <property type="entry name" value="Condensation"/>
    <property type="match status" value="3"/>
</dbReference>
<dbReference type="Proteomes" id="UP000030106">
    <property type="component" value="Unassembled WGS sequence"/>
</dbReference>
<dbReference type="InterPro" id="IPR020845">
    <property type="entry name" value="AMP-binding_CS"/>
</dbReference>
<gene>
    <name evidence="7" type="ORF">BBAD15_g10751</name>
</gene>
<keyword evidence="3" id="KW-0436">Ligase</keyword>